<dbReference type="InterPro" id="IPR046358">
    <property type="entry name" value="Flagellin_C"/>
</dbReference>
<keyword evidence="3 4" id="KW-0975">Bacterial flagellum</keyword>
<feature type="coiled-coil region" evidence="5">
    <location>
        <begin position="102"/>
        <end position="129"/>
    </location>
</feature>
<feature type="domain" description="Flagellin C-terminal" evidence="7">
    <location>
        <begin position="457"/>
        <end position="541"/>
    </location>
</feature>
<comment type="subcellular location">
    <subcellularLocation>
        <location evidence="4">Secreted</location>
    </subcellularLocation>
    <subcellularLocation>
        <location evidence="4">Bacterial flagellum</location>
    </subcellularLocation>
</comment>
<sequence length="542" mass="56092">MAMVVQHNMSAMNANRNLGVTTGMQAKSSEKLSSGYKINRAADDAAGLSISEKMRSQIRGLNKASDNAQDGISLIQTAEGALNESHSILQRMRELSVQAANGTETDDDREAVQNEISQLQEELTRISETTEFNTMKLLDGSQGSGSTTSAGPKYGAIDTTMGGALVTSDVAGIKVATTEKGVDGSENAIWDAAGTTLTLNLVKDKVYTQSDIDNLIANAKQEDSTSQVSKLPTVSVSLNNGTYTGKASAGVATAAGAKATAAAKNMAAGTFVGADTIQISANRYGQELNGTKISIAFTAKDGQESVTVTKAASQARADGAITAGEYTLNLAAGKEYTEEDIEKILKDNGLDLDVTLSGANPDSATEKHTLYAINNGATVADITLAGGAGLGSATALFGESGYSAKSSSNGTGITLQIGANEGQTMSFSIDDMSAKALGVDGSKVDLSTQAGAQKATTTIDAAIKKVSAQRGKMGAIQNRLEHTISNLDTAAENTQTAESRIRDTDMAEEMVEYSKNNILAQAGQSMLAQANQSTQGVLSLLQ</sequence>
<dbReference type="OrthoDB" id="9796789at2"/>
<evidence type="ECO:0000259" key="6">
    <source>
        <dbReference type="Pfam" id="PF00669"/>
    </source>
</evidence>
<keyword evidence="5" id="KW-0175">Coiled coil</keyword>
<evidence type="ECO:0000256" key="5">
    <source>
        <dbReference type="SAM" id="Coils"/>
    </source>
</evidence>
<reference evidence="8 10" key="1">
    <citation type="submission" date="2015-09" db="EMBL/GenBank/DDBJ databases">
        <authorList>
            <consortium name="Pathogen Informatics"/>
        </authorList>
    </citation>
    <scope>NUCLEOTIDE SEQUENCE [LARGE SCALE GENOMIC DNA]</scope>
    <source>
        <strain evidence="8 10">2789STDY5834960</strain>
    </source>
</reference>
<organism evidence="8 10">
    <name type="scientific">Roseburia intestinalis</name>
    <dbReference type="NCBI Taxonomy" id="166486"/>
    <lineage>
        <taxon>Bacteria</taxon>
        <taxon>Bacillati</taxon>
        <taxon>Bacillota</taxon>
        <taxon>Clostridia</taxon>
        <taxon>Lachnospirales</taxon>
        <taxon>Lachnospiraceae</taxon>
        <taxon>Roseburia</taxon>
    </lineage>
</organism>
<keyword evidence="8" id="KW-0969">Cilium</keyword>
<evidence type="ECO:0000256" key="2">
    <source>
        <dbReference type="ARBA" id="ARBA00020110"/>
    </source>
</evidence>
<evidence type="ECO:0000313" key="9">
    <source>
        <dbReference type="EMBL" id="RHC14996.1"/>
    </source>
</evidence>
<evidence type="ECO:0000256" key="1">
    <source>
        <dbReference type="ARBA" id="ARBA00005709"/>
    </source>
</evidence>
<gene>
    <name evidence="8" type="primary">hag_1</name>
    <name evidence="9" type="ORF">DW856_14570</name>
    <name evidence="8" type="ORF">ERS852572_00980</name>
</gene>
<dbReference type="AlphaFoldDB" id="A0A173SI79"/>
<evidence type="ECO:0000259" key="7">
    <source>
        <dbReference type="Pfam" id="PF00700"/>
    </source>
</evidence>
<evidence type="ECO:0000256" key="3">
    <source>
        <dbReference type="ARBA" id="ARBA00023143"/>
    </source>
</evidence>
<evidence type="ECO:0000313" key="10">
    <source>
        <dbReference type="Proteomes" id="UP000095350"/>
    </source>
</evidence>
<dbReference type="Gene3D" id="1.20.1330.10">
    <property type="entry name" value="f41 fragment of flagellin, N-terminal domain"/>
    <property type="match status" value="2"/>
</dbReference>
<dbReference type="InterPro" id="IPR001492">
    <property type="entry name" value="Flagellin"/>
</dbReference>
<dbReference type="InterPro" id="IPR001029">
    <property type="entry name" value="Flagellin_N"/>
</dbReference>
<protein>
    <recommendedName>
        <fullName evidence="2 4">Flagellin</fullName>
    </recommendedName>
</protein>
<reference evidence="9 11" key="2">
    <citation type="submission" date="2018-08" db="EMBL/GenBank/DDBJ databases">
        <title>A genome reference for cultivated species of the human gut microbiota.</title>
        <authorList>
            <person name="Zou Y."/>
            <person name="Xue W."/>
            <person name="Luo G."/>
        </authorList>
    </citation>
    <scope>NUCLEOTIDE SEQUENCE [LARGE SCALE GENOMIC DNA]</scope>
    <source>
        <strain evidence="9 11">AM37-1AC</strain>
    </source>
</reference>
<accession>A0A173SI79</accession>
<dbReference type="Pfam" id="PF00700">
    <property type="entry name" value="Flagellin_C"/>
    <property type="match status" value="1"/>
</dbReference>
<dbReference type="EMBL" id="QSHO01000014">
    <property type="protein sequence ID" value="RHC14996.1"/>
    <property type="molecule type" value="Genomic_DNA"/>
</dbReference>
<dbReference type="EMBL" id="CYXZ01000006">
    <property type="protein sequence ID" value="CUM89497.1"/>
    <property type="molecule type" value="Genomic_DNA"/>
</dbReference>
<dbReference type="Gene3D" id="6.10.10.10">
    <property type="entry name" value="Flagellar export chaperone, C-terminal domain"/>
    <property type="match status" value="1"/>
</dbReference>
<evidence type="ECO:0000313" key="11">
    <source>
        <dbReference type="Proteomes" id="UP000283513"/>
    </source>
</evidence>
<dbReference type="Proteomes" id="UP000095350">
    <property type="component" value="Unassembled WGS sequence"/>
</dbReference>
<keyword evidence="8" id="KW-0966">Cell projection</keyword>
<dbReference type="RefSeq" id="WP_055193562.1">
    <property type="nucleotide sequence ID" value="NZ_CABIYH010000006.1"/>
</dbReference>
<dbReference type="InterPro" id="IPR042187">
    <property type="entry name" value="Flagellin_C_sub2"/>
</dbReference>
<dbReference type="SUPFAM" id="SSF64518">
    <property type="entry name" value="Phase 1 flagellin"/>
    <property type="match status" value="1"/>
</dbReference>
<keyword evidence="8" id="KW-0282">Flagellum</keyword>
<dbReference type="GO" id="GO:0005576">
    <property type="term" value="C:extracellular region"/>
    <property type="evidence" value="ECO:0007669"/>
    <property type="project" value="UniProtKB-SubCell"/>
</dbReference>
<dbReference type="PANTHER" id="PTHR42792">
    <property type="entry name" value="FLAGELLIN"/>
    <property type="match status" value="1"/>
</dbReference>
<dbReference type="STRING" id="166486.ERS852572_00980"/>
<dbReference type="Proteomes" id="UP000283513">
    <property type="component" value="Unassembled WGS sequence"/>
</dbReference>
<dbReference type="Gene3D" id="3.30.70.2120">
    <property type="match status" value="1"/>
</dbReference>
<comment type="function">
    <text evidence="4">Flagellin is the subunit protein which polymerizes to form the filaments of bacterial flagella.</text>
</comment>
<dbReference type="GO" id="GO:0009288">
    <property type="term" value="C:bacterial-type flagellum"/>
    <property type="evidence" value="ECO:0007669"/>
    <property type="project" value="UniProtKB-SubCell"/>
</dbReference>
<dbReference type="PaxDb" id="166486-ERS852572_00980"/>
<keyword evidence="4" id="KW-0964">Secreted</keyword>
<name>A0A173SI79_9FIRM</name>
<evidence type="ECO:0000256" key="4">
    <source>
        <dbReference type="RuleBase" id="RU362073"/>
    </source>
</evidence>
<dbReference type="Pfam" id="PF00669">
    <property type="entry name" value="Flagellin_N"/>
    <property type="match status" value="1"/>
</dbReference>
<dbReference type="GO" id="GO:0005198">
    <property type="term" value="F:structural molecule activity"/>
    <property type="evidence" value="ECO:0007669"/>
    <property type="project" value="UniProtKB-UniRule"/>
</dbReference>
<evidence type="ECO:0000313" key="8">
    <source>
        <dbReference type="EMBL" id="CUM89497.1"/>
    </source>
</evidence>
<dbReference type="PRINTS" id="PR00207">
    <property type="entry name" value="FLAGELLIN"/>
</dbReference>
<feature type="domain" description="Flagellin N-terminal" evidence="6">
    <location>
        <begin position="5"/>
        <end position="142"/>
    </location>
</feature>
<dbReference type="PANTHER" id="PTHR42792:SF2">
    <property type="entry name" value="FLAGELLIN"/>
    <property type="match status" value="1"/>
</dbReference>
<proteinExistence type="inferred from homology"/>
<comment type="similarity">
    <text evidence="1 4">Belongs to the bacterial flagellin family.</text>
</comment>